<organism evidence="8 11">
    <name type="scientific">Amphibalanus amphitrite</name>
    <name type="common">Striped barnacle</name>
    <name type="synonym">Balanus amphitrite</name>
    <dbReference type="NCBI Taxonomy" id="1232801"/>
    <lineage>
        <taxon>Eukaryota</taxon>
        <taxon>Metazoa</taxon>
        <taxon>Ecdysozoa</taxon>
        <taxon>Arthropoda</taxon>
        <taxon>Crustacea</taxon>
        <taxon>Multicrustacea</taxon>
        <taxon>Cirripedia</taxon>
        <taxon>Thoracica</taxon>
        <taxon>Thoracicalcarea</taxon>
        <taxon>Balanomorpha</taxon>
        <taxon>Balanoidea</taxon>
        <taxon>Balanidae</taxon>
        <taxon>Amphibalaninae</taxon>
        <taxon>Amphibalanus</taxon>
    </lineage>
</organism>
<evidence type="ECO:0000256" key="2">
    <source>
        <dbReference type="ARBA" id="ARBA00010152"/>
    </source>
</evidence>
<keyword evidence="4 8" id="KW-0689">Ribosomal protein</keyword>
<dbReference type="AlphaFoldDB" id="A0A6A4VFY5"/>
<keyword evidence="6" id="KW-0687">Ribonucleoprotein</keyword>
<feature type="region of interest" description="Disordered" evidence="7">
    <location>
        <begin position="139"/>
        <end position="174"/>
    </location>
</feature>
<dbReference type="GO" id="GO:0003735">
    <property type="term" value="F:structural constituent of ribosome"/>
    <property type="evidence" value="ECO:0007669"/>
    <property type="project" value="InterPro"/>
</dbReference>
<name>A0A6A4VFY5_AMPAM</name>
<accession>A0A6A4VFY5</accession>
<dbReference type="EMBL" id="VIIS01000359">
    <property type="protein sequence ID" value="KAF0309953.1"/>
    <property type="molecule type" value="Genomic_DNA"/>
</dbReference>
<dbReference type="PANTHER" id="PTHR21338">
    <property type="entry name" value="MITOCHONDRIAL RIBOSOMAL PROTEIN L41"/>
    <property type="match status" value="1"/>
</dbReference>
<dbReference type="Pfam" id="PF09809">
    <property type="entry name" value="MRP-L27"/>
    <property type="match status" value="1"/>
</dbReference>
<keyword evidence="11" id="KW-1185">Reference proteome</keyword>
<evidence type="ECO:0000256" key="1">
    <source>
        <dbReference type="ARBA" id="ARBA00004173"/>
    </source>
</evidence>
<evidence type="ECO:0000256" key="7">
    <source>
        <dbReference type="SAM" id="MobiDB-lite"/>
    </source>
</evidence>
<proteinExistence type="inferred from homology"/>
<dbReference type="OrthoDB" id="408933at2759"/>
<evidence type="ECO:0000313" key="9">
    <source>
        <dbReference type="EMBL" id="KAF0295844.1"/>
    </source>
</evidence>
<dbReference type="GO" id="GO:0006412">
    <property type="term" value="P:translation"/>
    <property type="evidence" value="ECO:0007669"/>
    <property type="project" value="TreeGrafter"/>
</dbReference>
<dbReference type="PANTHER" id="PTHR21338:SF0">
    <property type="entry name" value="LARGE RIBOSOMAL SUBUNIT PROTEIN ML41"/>
    <property type="match status" value="1"/>
</dbReference>
<comment type="similarity">
    <text evidence="2">Belongs to the mitochondrion-specific ribosomal protein mL41 family.</text>
</comment>
<protein>
    <submittedName>
        <fullName evidence="8">39S ribosomal protein L41, mitochondrial</fullName>
    </submittedName>
</protein>
<dbReference type="EMBL" id="VIIS01001593">
    <property type="protein sequence ID" value="KAF0295844.1"/>
    <property type="molecule type" value="Genomic_DNA"/>
</dbReference>
<sequence length="174" mass="19543">MLLPIPTSLVSYAQCRALHTSASLLGKRNFRKFLLGPKAGTLAFKNERAKEVSFRKKFPDIDIPDYGTRPTGAHRLGDSTFITVPEMIPELVVPDLTDFNLKPYVSYRCPEVVQEEFTARDLFNAVYSDKITADFERGALTEGGQPREPSAEEALTPESARQRARGVHTDIWEK</sequence>
<comment type="caution">
    <text evidence="8">The sequence shown here is derived from an EMBL/GenBank/DDBJ whole genome shotgun (WGS) entry which is preliminary data.</text>
</comment>
<dbReference type="Proteomes" id="UP000440578">
    <property type="component" value="Unassembled WGS sequence"/>
</dbReference>
<reference evidence="8 11" key="1">
    <citation type="submission" date="2019-07" db="EMBL/GenBank/DDBJ databases">
        <title>Draft genome assembly of a fouling barnacle, Amphibalanus amphitrite (Darwin, 1854): The first reference genome for Thecostraca.</title>
        <authorList>
            <person name="Kim W."/>
        </authorList>
    </citation>
    <scope>NUCLEOTIDE SEQUENCE [LARGE SCALE GENOMIC DNA]</scope>
    <source>
        <strain evidence="8">SNU_AA5</strain>
        <tissue evidence="8">Soma without cirri and trophi</tissue>
    </source>
</reference>
<evidence type="ECO:0000256" key="4">
    <source>
        <dbReference type="ARBA" id="ARBA00022980"/>
    </source>
</evidence>
<evidence type="ECO:0000256" key="5">
    <source>
        <dbReference type="ARBA" id="ARBA00023128"/>
    </source>
</evidence>
<dbReference type="GO" id="GO:0005762">
    <property type="term" value="C:mitochondrial large ribosomal subunit"/>
    <property type="evidence" value="ECO:0007669"/>
    <property type="project" value="InterPro"/>
</dbReference>
<comment type="subcellular location">
    <subcellularLocation>
        <location evidence="1">Mitochondrion</location>
    </subcellularLocation>
</comment>
<dbReference type="InterPro" id="IPR019189">
    <property type="entry name" value="Ribosomal_mL41"/>
</dbReference>
<dbReference type="EMBL" id="VIIS01002032">
    <property type="protein sequence ID" value="KAF0289432.1"/>
    <property type="molecule type" value="Genomic_DNA"/>
</dbReference>
<evidence type="ECO:0000313" key="8">
    <source>
        <dbReference type="EMBL" id="KAF0289432.1"/>
    </source>
</evidence>
<evidence type="ECO:0000313" key="11">
    <source>
        <dbReference type="Proteomes" id="UP000440578"/>
    </source>
</evidence>
<keyword evidence="5" id="KW-0496">Mitochondrion</keyword>
<gene>
    <name evidence="8" type="primary">mRpL41_2</name>
    <name evidence="9" type="synonym">mRpL41_0</name>
    <name evidence="10" type="synonym">mRpL41_3</name>
    <name evidence="10" type="ORF">FJT64_002042</name>
    <name evidence="9" type="ORF">FJT64_006653</name>
    <name evidence="8" type="ORF">FJT64_012356</name>
</gene>
<evidence type="ECO:0000313" key="10">
    <source>
        <dbReference type="EMBL" id="KAF0309953.1"/>
    </source>
</evidence>
<evidence type="ECO:0000256" key="3">
    <source>
        <dbReference type="ARBA" id="ARBA00022946"/>
    </source>
</evidence>
<evidence type="ECO:0000256" key="6">
    <source>
        <dbReference type="ARBA" id="ARBA00023274"/>
    </source>
</evidence>
<keyword evidence="3" id="KW-0809">Transit peptide</keyword>